<feature type="transmembrane region" description="Helical" evidence="2">
    <location>
        <begin position="50"/>
        <end position="68"/>
    </location>
</feature>
<keyword evidence="2" id="KW-1133">Transmembrane helix</keyword>
<proteinExistence type="predicted"/>
<name>A0AAT9GFJ1_9BACT</name>
<evidence type="ECO:0008006" key="4">
    <source>
        <dbReference type="Google" id="ProtNLM"/>
    </source>
</evidence>
<accession>A0AAT9GFJ1</accession>
<protein>
    <recommendedName>
        <fullName evidence="4">Outer membrane protein beta-barrel domain-containing protein</fullName>
    </recommendedName>
</protein>
<keyword evidence="2" id="KW-0472">Membrane</keyword>
<feature type="region of interest" description="Disordered" evidence="1">
    <location>
        <begin position="134"/>
        <end position="167"/>
    </location>
</feature>
<dbReference type="EMBL" id="AP029612">
    <property type="protein sequence ID" value="BFG69400.1"/>
    <property type="molecule type" value="Genomic_DNA"/>
</dbReference>
<gene>
    <name evidence="3" type="ORF">KACHI17_02810</name>
</gene>
<feature type="compositionally biased region" description="Polar residues" evidence="1">
    <location>
        <begin position="144"/>
        <end position="164"/>
    </location>
</feature>
<evidence type="ECO:0000256" key="1">
    <source>
        <dbReference type="SAM" id="MobiDB-lite"/>
    </source>
</evidence>
<evidence type="ECO:0000313" key="3">
    <source>
        <dbReference type="EMBL" id="BFG69400.1"/>
    </source>
</evidence>
<evidence type="ECO:0000256" key="2">
    <source>
        <dbReference type="SAM" id="Phobius"/>
    </source>
</evidence>
<organism evidence="3">
    <name type="scientific">Sediminibacterium sp. KACHI17</name>
    <dbReference type="NCBI Taxonomy" id="1751071"/>
    <lineage>
        <taxon>Bacteria</taxon>
        <taxon>Pseudomonadati</taxon>
        <taxon>Bacteroidota</taxon>
        <taxon>Chitinophagia</taxon>
        <taxon>Chitinophagales</taxon>
        <taxon>Chitinophagaceae</taxon>
        <taxon>Sediminibacterium</taxon>
    </lineage>
</organism>
<dbReference type="AlphaFoldDB" id="A0AAT9GFJ1"/>
<keyword evidence="2" id="KW-0812">Transmembrane</keyword>
<reference evidence="3" key="1">
    <citation type="submission" date="2024-02" db="EMBL/GenBank/DDBJ databases">
        <title>Sediminibacterium planktonica sp. nov. and Sediminibacterium longus sp. nov., isolated from surface lake and river water.</title>
        <authorList>
            <person name="Watanabe K."/>
            <person name="Takemine S."/>
            <person name="Ishii Y."/>
            <person name="Ogata Y."/>
            <person name="Shindo C."/>
            <person name="Suda W."/>
        </authorList>
    </citation>
    <scope>NUCLEOTIDE SEQUENCE</scope>
    <source>
        <strain evidence="3">KACHI17</strain>
    </source>
</reference>
<sequence length="436" mass="48954">MSNPENDSRLEQLSREAADRYTVKASPSWDTMERELDKVLPTEKKKRRPFFFWWIIPGVLLGGVALWYTSLKQKVSEKDPVTETSIHEIKKEPATTNATIQEKTQYPLISKPSLSTYKTEKRITATKKYTGSSSFVNAGKRKNNSLTTQQDESSATNSSNQLFPITTEEKKATAASVSITTTDKSESIRPTIDTGSNMTDKSILALKDSTSNTAIQTQEPITVDTKDSAISKNKKEKGGFAFTLVAGMDATTVKFRYADKASLSGGILIGYYLDNNWSIYTGGLFTRKNYKMAGSDFKAPAGSWIANYKLETVDGFCNMWEVPLLLRYTFDSKTKTKAFISTGLSSYFMTRENYNYFYYYNGTPVRRNVNYPNGKTHLFSILKLSTGWVRETGKHSSMIIEPFANLPLSGLGFGSVKLSSFGINFSYQFRQPNKKK</sequence>
<feature type="region of interest" description="Disordered" evidence="1">
    <location>
        <begin position="1"/>
        <end position="21"/>
    </location>
</feature>
<dbReference type="RefSeq" id="WP_353549724.1">
    <property type="nucleotide sequence ID" value="NZ_AP029612.1"/>
</dbReference>